<dbReference type="Pfam" id="PF12937">
    <property type="entry name" value="F-box-like"/>
    <property type="match status" value="1"/>
</dbReference>
<sequence>MKWFRRKKKPSKELSDKPTLIRSHTNRATNPTYRAPYSTPRGSRITRLPDKLLERIFILVCPHSQDETYETCEQSSLDDCCPLCDTRDLAHCARVSKKWRNIAVRVLYHSIRIDAVHFCELEEILSEKRKHKGRFNRNAEPEETPTVRLQLLCRTIRDNRSLGELVEFLKTPYMTRGACKADLARSVSVCPNMRYIDLPDGLFADDPTCHTLKLEIQTRCPDLRKMTFMTGSERSLEQLASGKIWKNLEVLEFTRLNMDPAVIRRALGSLTGLRALKVTDTKTFTDEVFQYSEYLPPFPAFTELVFENTPNITADGLAAYLFRTDTQQKLKNLSLTETGIHPPTLHKITDNAPALTFLSIVESVDTSFPAVHHVPPLTSISLQTLHYEITSSLSGNSFKSLVRSHYAYLTTSIMSNRLPALRALYVRDAEFPESLIDLAPPAPAYASDPDNFVPPNPYDRSSIVSNNRFSSNNPFAAQANLAPMMPSGMGLKQELEVYSKGLDEMEWNFAKVQPPSAPGRRGSATTARPISSYGLGDSMGKSMGSRSWCKKKCHCRKWIRWFPRCTSR</sequence>
<organism evidence="3 4">
    <name type="scientific">Monilinia fructicola</name>
    <name type="common">Brown rot fungus</name>
    <name type="synonym">Ciboria fructicola</name>
    <dbReference type="NCBI Taxonomy" id="38448"/>
    <lineage>
        <taxon>Eukaryota</taxon>
        <taxon>Fungi</taxon>
        <taxon>Dikarya</taxon>
        <taxon>Ascomycota</taxon>
        <taxon>Pezizomycotina</taxon>
        <taxon>Leotiomycetes</taxon>
        <taxon>Helotiales</taxon>
        <taxon>Sclerotiniaceae</taxon>
        <taxon>Monilinia</taxon>
    </lineage>
</organism>
<dbReference type="SUPFAM" id="SSF81383">
    <property type="entry name" value="F-box domain"/>
    <property type="match status" value="1"/>
</dbReference>
<dbReference type="Gene3D" id="3.80.10.10">
    <property type="entry name" value="Ribonuclease Inhibitor"/>
    <property type="match status" value="1"/>
</dbReference>
<keyword evidence="4" id="KW-1185">Reference proteome</keyword>
<feature type="compositionally biased region" description="Basic residues" evidence="1">
    <location>
        <begin position="1"/>
        <end position="10"/>
    </location>
</feature>
<dbReference type="CDD" id="cd09917">
    <property type="entry name" value="F-box_SF"/>
    <property type="match status" value="1"/>
</dbReference>
<dbReference type="InterPro" id="IPR036047">
    <property type="entry name" value="F-box-like_dom_sf"/>
</dbReference>
<evidence type="ECO:0000313" key="4">
    <source>
        <dbReference type="Proteomes" id="UP000322873"/>
    </source>
</evidence>
<name>A0A5M9J537_MONFR</name>
<protein>
    <recommendedName>
        <fullName evidence="2">F-box domain-containing protein</fullName>
    </recommendedName>
</protein>
<dbReference type="InterPro" id="IPR032675">
    <property type="entry name" value="LRR_dom_sf"/>
</dbReference>
<dbReference type="Proteomes" id="UP000322873">
    <property type="component" value="Unassembled WGS sequence"/>
</dbReference>
<feature type="compositionally biased region" description="Polar residues" evidence="1">
    <location>
        <begin position="22"/>
        <end position="32"/>
    </location>
</feature>
<accession>A0A5M9J537</accession>
<feature type="region of interest" description="Disordered" evidence="1">
    <location>
        <begin position="513"/>
        <end position="535"/>
    </location>
</feature>
<feature type="region of interest" description="Disordered" evidence="1">
    <location>
        <begin position="1"/>
        <end position="42"/>
    </location>
</feature>
<dbReference type="InterPro" id="IPR001810">
    <property type="entry name" value="F-box_dom"/>
</dbReference>
<evidence type="ECO:0000256" key="1">
    <source>
        <dbReference type="SAM" id="MobiDB-lite"/>
    </source>
</evidence>
<dbReference type="VEuPathDB" id="FungiDB:MFRU_013g00600"/>
<evidence type="ECO:0000259" key="2">
    <source>
        <dbReference type="Pfam" id="PF12937"/>
    </source>
</evidence>
<dbReference type="AlphaFoldDB" id="A0A5M9J537"/>
<reference evidence="3 4" key="1">
    <citation type="submission" date="2019-06" db="EMBL/GenBank/DDBJ databases">
        <title>Genome Sequence of the Brown Rot Fungal Pathogen Monilinia fructicola.</title>
        <authorList>
            <person name="De Miccolis Angelini R.M."/>
            <person name="Landi L."/>
            <person name="Abate D."/>
            <person name="Pollastro S."/>
            <person name="Romanazzi G."/>
            <person name="Faretra F."/>
        </authorList>
    </citation>
    <scope>NUCLEOTIDE SEQUENCE [LARGE SCALE GENOMIC DNA]</scope>
    <source>
        <strain evidence="3 4">Mfrc123</strain>
    </source>
</reference>
<dbReference type="Gene3D" id="1.20.1280.50">
    <property type="match status" value="1"/>
</dbReference>
<evidence type="ECO:0000313" key="3">
    <source>
        <dbReference type="EMBL" id="KAA8564448.1"/>
    </source>
</evidence>
<proteinExistence type="predicted"/>
<feature type="domain" description="F-box" evidence="2">
    <location>
        <begin position="46"/>
        <end position="112"/>
    </location>
</feature>
<dbReference type="SUPFAM" id="SSF52047">
    <property type="entry name" value="RNI-like"/>
    <property type="match status" value="1"/>
</dbReference>
<dbReference type="EMBL" id="VICG01000015">
    <property type="protein sequence ID" value="KAA8564448.1"/>
    <property type="molecule type" value="Genomic_DNA"/>
</dbReference>
<gene>
    <name evidence="3" type="ORF">EYC84_011383</name>
</gene>
<comment type="caution">
    <text evidence="3">The sequence shown here is derived from an EMBL/GenBank/DDBJ whole genome shotgun (WGS) entry which is preliminary data.</text>
</comment>